<organism evidence="1 2">
    <name type="scientific">Colwellia psychrerythraea (strain 34H / ATCC BAA-681)</name>
    <name type="common">Vibrio psychroerythus</name>
    <dbReference type="NCBI Taxonomy" id="167879"/>
    <lineage>
        <taxon>Bacteria</taxon>
        <taxon>Pseudomonadati</taxon>
        <taxon>Pseudomonadota</taxon>
        <taxon>Gammaproteobacteria</taxon>
        <taxon>Alteromonadales</taxon>
        <taxon>Colwelliaceae</taxon>
        <taxon>Colwellia</taxon>
    </lineage>
</organism>
<reference evidence="1" key="1">
    <citation type="journal article" date="2005" name="Proc. Natl. Acad. Sci. U.S.A.">
        <title>The psychrophilic lifestyle as revealed by the genome sequence of Colwellia psychrerythraea 34H through genomic and proteomic analyses.</title>
        <authorList>
            <person name="Methe B.A."/>
            <person name="Nelson K.E."/>
            <person name="Deming J.W."/>
            <person name="Momen B."/>
            <person name="Melamud E."/>
            <person name="Zhang X."/>
            <person name="Moult J."/>
            <person name="Madupu R."/>
            <person name="Nelson W.C."/>
            <person name="Dodson R.J."/>
            <person name="Brinkac L.M."/>
            <person name="Daugherty S.C."/>
            <person name="Durkin A.S."/>
            <person name="DeBoy R.T."/>
            <person name="Kolonay J.F."/>
            <person name="Sullivan S.A."/>
            <person name="Zhou L."/>
            <person name="Davidsen T.M."/>
            <person name="Wu M."/>
            <person name="Huston A.L."/>
            <person name="Lewis M."/>
            <person name="Weaver B."/>
            <person name="Weidman J.F."/>
            <person name="Khouri H."/>
            <person name="Utterback T.R."/>
            <person name="Feldblyum T.V."/>
            <person name="Fraser C.M."/>
        </authorList>
    </citation>
    <scope>NUCLEOTIDE SEQUENCE [LARGE SCALE GENOMIC DNA]</scope>
    <source>
        <strain evidence="1">34H</strain>
    </source>
</reference>
<name>Q47X56_COLP3</name>
<dbReference type="KEGG" id="cps:CPS_3956"/>
<sequence length="44" mass="5060">MKIKHDNAVISYLNVYHKKAPGMSYWLYAYLLIDSATLPNLVTC</sequence>
<gene>
    <name evidence="1" type="ordered locus">CPS_3956</name>
</gene>
<evidence type="ECO:0000313" key="1">
    <source>
        <dbReference type="EMBL" id="AAZ27158.1"/>
    </source>
</evidence>
<evidence type="ECO:0000313" key="2">
    <source>
        <dbReference type="Proteomes" id="UP000000547"/>
    </source>
</evidence>
<dbReference type="HOGENOM" id="CLU_3214874_0_0_6"/>
<dbReference type="Proteomes" id="UP000000547">
    <property type="component" value="Chromosome"/>
</dbReference>
<proteinExistence type="predicted"/>
<accession>Q47X56</accession>
<protein>
    <submittedName>
        <fullName evidence="1">Uncharacterized protein</fullName>
    </submittedName>
</protein>
<dbReference type="EMBL" id="CP000083">
    <property type="protein sequence ID" value="AAZ27158.1"/>
    <property type="molecule type" value="Genomic_DNA"/>
</dbReference>
<dbReference type="AlphaFoldDB" id="Q47X56"/>